<reference evidence="5" key="1">
    <citation type="journal article" date="2019" name="Int. J. Syst. Evol. Microbiol.">
        <title>The Global Catalogue of Microorganisms (GCM) 10K type strain sequencing project: providing services to taxonomists for standard genome sequencing and annotation.</title>
        <authorList>
            <consortium name="The Broad Institute Genomics Platform"/>
            <consortium name="The Broad Institute Genome Sequencing Center for Infectious Disease"/>
            <person name="Wu L."/>
            <person name="Ma J."/>
        </authorList>
    </citation>
    <scope>NUCLEOTIDE SEQUENCE [LARGE SCALE GENOMIC DNA]</scope>
    <source>
        <strain evidence="5">JCM 15921</strain>
    </source>
</reference>
<evidence type="ECO:0000313" key="5">
    <source>
        <dbReference type="Proteomes" id="UP001500102"/>
    </source>
</evidence>
<evidence type="ECO:0000259" key="3">
    <source>
        <dbReference type="Pfam" id="PF14016"/>
    </source>
</evidence>
<keyword evidence="5" id="KW-1185">Reference proteome</keyword>
<protein>
    <recommendedName>
        <fullName evidence="3">DUF4232 domain-containing protein</fullName>
    </recommendedName>
</protein>
<dbReference type="InterPro" id="IPR025326">
    <property type="entry name" value="DUF4232"/>
</dbReference>
<organism evidence="4 5">
    <name type="scientific">Arthrobacter humicola</name>
    <dbReference type="NCBI Taxonomy" id="409291"/>
    <lineage>
        <taxon>Bacteria</taxon>
        <taxon>Bacillati</taxon>
        <taxon>Actinomycetota</taxon>
        <taxon>Actinomycetes</taxon>
        <taxon>Micrococcales</taxon>
        <taxon>Micrococcaceae</taxon>
        <taxon>Arthrobacter</taxon>
    </lineage>
</organism>
<dbReference type="Proteomes" id="UP001500102">
    <property type="component" value="Unassembled WGS sequence"/>
</dbReference>
<keyword evidence="2" id="KW-0732">Signal</keyword>
<proteinExistence type="predicted"/>
<gene>
    <name evidence="4" type="ORF">GCM10009825_10530</name>
</gene>
<feature type="region of interest" description="Disordered" evidence="1">
    <location>
        <begin position="31"/>
        <end position="57"/>
    </location>
</feature>
<evidence type="ECO:0000313" key="4">
    <source>
        <dbReference type="EMBL" id="GAA2129914.1"/>
    </source>
</evidence>
<feature type="signal peptide" evidence="2">
    <location>
        <begin position="1"/>
        <end position="25"/>
    </location>
</feature>
<sequence length="204" mass="19778">MNHALLVTTAAVAALLLSGCGGSAAQTQSATSPATASASPASLPAASGAATDTSAAPASQAAQSGPALCKAAGLTATTDSTGGGAAGSVYMKLIVTNSGTEPCLLKGYAGVSLTAGADGEPIGAAATRDDSTPVTDVQLAPGQAGVATLRYTQAANYGDCTRTPAAGFRVYPPEDTASLFLAQPLDACSNTEINLLTIGAFQPK</sequence>
<accession>A0ABP5KFB1</accession>
<evidence type="ECO:0000256" key="1">
    <source>
        <dbReference type="SAM" id="MobiDB-lite"/>
    </source>
</evidence>
<dbReference type="Pfam" id="PF14016">
    <property type="entry name" value="DUF4232"/>
    <property type="match status" value="1"/>
</dbReference>
<feature type="domain" description="DUF4232" evidence="3">
    <location>
        <begin position="69"/>
        <end position="202"/>
    </location>
</feature>
<dbReference type="EMBL" id="BAAAQB010000012">
    <property type="protein sequence ID" value="GAA2129914.1"/>
    <property type="molecule type" value="Genomic_DNA"/>
</dbReference>
<comment type="caution">
    <text evidence="4">The sequence shown here is derived from an EMBL/GenBank/DDBJ whole genome shotgun (WGS) entry which is preliminary data.</text>
</comment>
<name>A0ABP5KFB1_9MICC</name>
<evidence type="ECO:0000256" key="2">
    <source>
        <dbReference type="SAM" id="SignalP"/>
    </source>
</evidence>
<feature type="chain" id="PRO_5045359086" description="DUF4232 domain-containing protein" evidence="2">
    <location>
        <begin position="26"/>
        <end position="204"/>
    </location>
</feature>